<proteinExistence type="predicted"/>
<dbReference type="WBParaSite" id="nRc.2.0.1.t32144-RA">
    <property type="protein sequence ID" value="nRc.2.0.1.t32144-RA"/>
    <property type="gene ID" value="nRc.2.0.1.g32144"/>
</dbReference>
<dbReference type="AlphaFoldDB" id="A0A915K1E9"/>
<name>A0A915K1E9_ROMCU</name>
<evidence type="ECO:0000313" key="3">
    <source>
        <dbReference type="WBParaSite" id="nRc.2.0.1.t32144-RA"/>
    </source>
</evidence>
<organism evidence="2 3">
    <name type="scientific">Romanomermis culicivorax</name>
    <name type="common">Nematode worm</name>
    <dbReference type="NCBI Taxonomy" id="13658"/>
    <lineage>
        <taxon>Eukaryota</taxon>
        <taxon>Metazoa</taxon>
        <taxon>Ecdysozoa</taxon>
        <taxon>Nematoda</taxon>
        <taxon>Enoplea</taxon>
        <taxon>Dorylaimia</taxon>
        <taxon>Mermithida</taxon>
        <taxon>Mermithoidea</taxon>
        <taxon>Mermithidae</taxon>
        <taxon>Romanomermis</taxon>
    </lineage>
</organism>
<feature type="region of interest" description="Disordered" evidence="1">
    <location>
        <begin position="1"/>
        <end position="25"/>
    </location>
</feature>
<feature type="region of interest" description="Disordered" evidence="1">
    <location>
        <begin position="126"/>
        <end position="146"/>
    </location>
</feature>
<protein>
    <submittedName>
        <fullName evidence="3">Uncharacterized protein</fullName>
    </submittedName>
</protein>
<evidence type="ECO:0000313" key="2">
    <source>
        <dbReference type="Proteomes" id="UP000887565"/>
    </source>
</evidence>
<evidence type="ECO:0000256" key="1">
    <source>
        <dbReference type="SAM" id="MobiDB-lite"/>
    </source>
</evidence>
<reference evidence="3" key="1">
    <citation type="submission" date="2022-11" db="UniProtKB">
        <authorList>
            <consortium name="WormBaseParasite"/>
        </authorList>
    </citation>
    <scope>IDENTIFICATION</scope>
</reference>
<dbReference type="Proteomes" id="UP000887565">
    <property type="component" value="Unplaced"/>
</dbReference>
<sequence>MGSQKLNQIGVKRKAPGDDKLQPDKYQCTDAKIPVAQRVDNREKTMYSQTLPHTGLEQVMVEVKSEEASKGALSNPTEAQKTGNTKAKIWTCNFTIRILNCFYYAVEDNKARTKAKMVVRPEVKARGDTIEESLEEPIEAAGSSSK</sequence>
<accession>A0A915K1E9</accession>
<keyword evidence="2" id="KW-1185">Reference proteome</keyword>